<name>A0A840V1T7_9BACT</name>
<organism evidence="1 2">
    <name type="scientific">Haloferula luteola</name>
    <dbReference type="NCBI Taxonomy" id="595692"/>
    <lineage>
        <taxon>Bacteria</taxon>
        <taxon>Pseudomonadati</taxon>
        <taxon>Verrucomicrobiota</taxon>
        <taxon>Verrucomicrobiia</taxon>
        <taxon>Verrucomicrobiales</taxon>
        <taxon>Verrucomicrobiaceae</taxon>
        <taxon>Haloferula</taxon>
    </lineage>
</organism>
<accession>A0A840V1T7</accession>
<comment type="caution">
    <text evidence="1">The sequence shown here is derived from an EMBL/GenBank/DDBJ whole genome shotgun (WGS) entry which is preliminary data.</text>
</comment>
<evidence type="ECO:0000313" key="2">
    <source>
        <dbReference type="Proteomes" id="UP000557717"/>
    </source>
</evidence>
<proteinExistence type="predicted"/>
<gene>
    <name evidence="1" type="ORF">HNR46_001609</name>
</gene>
<protein>
    <submittedName>
        <fullName evidence="1">Uncharacterized protein</fullName>
    </submittedName>
</protein>
<dbReference type="AlphaFoldDB" id="A0A840V1T7"/>
<dbReference type="EMBL" id="JACHFD010000006">
    <property type="protein sequence ID" value="MBB5351373.1"/>
    <property type="molecule type" value="Genomic_DNA"/>
</dbReference>
<reference evidence="1 2" key="1">
    <citation type="submission" date="2020-08" db="EMBL/GenBank/DDBJ databases">
        <title>Genomic Encyclopedia of Type Strains, Phase IV (KMG-IV): sequencing the most valuable type-strain genomes for metagenomic binning, comparative biology and taxonomic classification.</title>
        <authorList>
            <person name="Goeker M."/>
        </authorList>
    </citation>
    <scope>NUCLEOTIDE SEQUENCE [LARGE SCALE GENOMIC DNA]</scope>
    <source>
        <strain evidence="1 2">YC6886</strain>
    </source>
</reference>
<keyword evidence="2" id="KW-1185">Reference proteome</keyword>
<dbReference type="Proteomes" id="UP000557717">
    <property type="component" value="Unassembled WGS sequence"/>
</dbReference>
<evidence type="ECO:0000313" key="1">
    <source>
        <dbReference type="EMBL" id="MBB5351373.1"/>
    </source>
</evidence>
<sequence>MKCRELEHLPPKPLGFVELLTVTGHTRDGCVPSDVPAAGLAVPVIFDREHLVWHCEVEPPTPRRVKPVLR</sequence>